<sequence length="128" mass="13455">MPPANIGGVPTALSAVEGRVGSRLFFVLLRAKTAWTRLWVYLVTSRCRLPLPSMNPARPLTSPSTRVHFSSQLPVAKSAGDGSGASLAVSRGALRIMLVVAAAIISGGDPLFIGVNSGETLFVRLLIE</sequence>
<name>A0A6H5IUK2_9HYME</name>
<protein>
    <submittedName>
        <fullName evidence="1">Uncharacterized protein</fullName>
    </submittedName>
</protein>
<dbReference type="Proteomes" id="UP000479190">
    <property type="component" value="Unassembled WGS sequence"/>
</dbReference>
<keyword evidence="2" id="KW-1185">Reference proteome</keyword>
<dbReference type="AlphaFoldDB" id="A0A6H5IUK2"/>
<organism evidence="1 2">
    <name type="scientific">Trichogramma brassicae</name>
    <dbReference type="NCBI Taxonomy" id="86971"/>
    <lineage>
        <taxon>Eukaryota</taxon>
        <taxon>Metazoa</taxon>
        <taxon>Ecdysozoa</taxon>
        <taxon>Arthropoda</taxon>
        <taxon>Hexapoda</taxon>
        <taxon>Insecta</taxon>
        <taxon>Pterygota</taxon>
        <taxon>Neoptera</taxon>
        <taxon>Endopterygota</taxon>
        <taxon>Hymenoptera</taxon>
        <taxon>Apocrita</taxon>
        <taxon>Proctotrupomorpha</taxon>
        <taxon>Chalcidoidea</taxon>
        <taxon>Trichogrammatidae</taxon>
        <taxon>Trichogramma</taxon>
    </lineage>
</organism>
<proteinExistence type="predicted"/>
<feature type="non-terminal residue" evidence="1">
    <location>
        <position position="128"/>
    </location>
</feature>
<reference evidence="1 2" key="1">
    <citation type="submission" date="2020-02" db="EMBL/GenBank/DDBJ databases">
        <authorList>
            <person name="Ferguson B K."/>
        </authorList>
    </citation>
    <scope>NUCLEOTIDE SEQUENCE [LARGE SCALE GENOMIC DNA]</scope>
</reference>
<evidence type="ECO:0000313" key="2">
    <source>
        <dbReference type="Proteomes" id="UP000479190"/>
    </source>
</evidence>
<gene>
    <name evidence="1" type="ORF">TBRA_LOCUS12495</name>
</gene>
<accession>A0A6H5IUK2</accession>
<dbReference type="EMBL" id="CADCXV010001054">
    <property type="protein sequence ID" value="CAB0040801.1"/>
    <property type="molecule type" value="Genomic_DNA"/>
</dbReference>
<evidence type="ECO:0000313" key="1">
    <source>
        <dbReference type="EMBL" id="CAB0040801.1"/>
    </source>
</evidence>